<gene>
    <name evidence="2" type="ORF">AC631_05835</name>
</gene>
<sequence>MATRHQVDLYLLPHTSLYPSFIHKKEDLESILLVPSTFTSKSEWDLVLPFLLAKGKYHLVIPDFSCYGESVSADVAAGRTRQLFSIRESSALLAHLIRKVAINGKAKIVGLSLGAIIAISVASLYPDVVNDAVFVSGYEVYPNLDPAGIAPYGLWAINKIERLVPTSLIRWAMDGADVQQELRSGTNGSSIAVCREIIRCLSGVDSWPPIPWPSRTMVVAAGKKNWFLPSADHPEDAKKLADIGKVMNDKTVAVVHPLMRHPWNRQAPEYFAEAIWTWFEKGKVEEGFHHL</sequence>
<dbReference type="GO" id="GO:0016020">
    <property type="term" value="C:membrane"/>
    <property type="evidence" value="ECO:0007669"/>
    <property type="project" value="TreeGrafter"/>
</dbReference>
<dbReference type="GeneID" id="26842844"/>
<dbReference type="EMBL" id="LMYN01000296">
    <property type="protein sequence ID" value="KRZ98407.1"/>
    <property type="molecule type" value="Genomic_DNA"/>
</dbReference>
<dbReference type="Proteomes" id="UP000054251">
    <property type="component" value="Unassembled WGS sequence"/>
</dbReference>
<dbReference type="RefSeq" id="XP_015464510.1">
    <property type="nucleotide sequence ID" value="XM_015614664.1"/>
</dbReference>
<dbReference type="InterPro" id="IPR029058">
    <property type="entry name" value="AB_hydrolase_fold"/>
</dbReference>
<comment type="caution">
    <text evidence="2">The sequence shown here is derived from an EMBL/GenBank/DDBJ whole genome shotgun (WGS) entry which is preliminary data.</text>
</comment>
<feature type="domain" description="AB hydrolase-1" evidence="1">
    <location>
        <begin position="31"/>
        <end position="274"/>
    </location>
</feature>
<organism evidence="2 3">
    <name type="scientific">Debaryomyces fabryi</name>
    <dbReference type="NCBI Taxonomy" id="58627"/>
    <lineage>
        <taxon>Eukaryota</taxon>
        <taxon>Fungi</taxon>
        <taxon>Dikarya</taxon>
        <taxon>Ascomycota</taxon>
        <taxon>Saccharomycotina</taxon>
        <taxon>Pichiomycetes</taxon>
        <taxon>Debaryomycetaceae</taxon>
        <taxon>Debaryomyces</taxon>
    </lineage>
</organism>
<dbReference type="Pfam" id="PF12697">
    <property type="entry name" value="Abhydrolase_6"/>
    <property type="match status" value="1"/>
</dbReference>
<proteinExistence type="predicted"/>
<dbReference type="Gene3D" id="3.40.50.1820">
    <property type="entry name" value="alpha/beta hydrolase"/>
    <property type="match status" value="1"/>
</dbReference>
<dbReference type="InterPro" id="IPR050266">
    <property type="entry name" value="AB_hydrolase_sf"/>
</dbReference>
<dbReference type="PANTHER" id="PTHR43798:SF33">
    <property type="entry name" value="HYDROLASE, PUTATIVE (AFU_ORTHOLOGUE AFUA_2G14860)-RELATED"/>
    <property type="match status" value="1"/>
</dbReference>
<evidence type="ECO:0000313" key="3">
    <source>
        <dbReference type="Proteomes" id="UP000054251"/>
    </source>
</evidence>
<name>A0A0V1PQA7_9ASCO</name>
<reference evidence="2 3" key="1">
    <citation type="submission" date="2015-11" db="EMBL/GenBank/DDBJ databases">
        <title>The genome of Debaryomyces fabryi.</title>
        <authorList>
            <person name="Tafer H."/>
            <person name="Lopandic K."/>
        </authorList>
    </citation>
    <scope>NUCLEOTIDE SEQUENCE [LARGE SCALE GENOMIC DNA]</scope>
    <source>
        <strain evidence="2 3">CBS 789</strain>
    </source>
</reference>
<dbReference type="AlphaFoldDB" id="A0A0V1PQA7"/>
<evidence type="ECO:0000313" key="2">
    <source>
        <dbReference type="EMBL" id="KRZ98407.1"/>
    </source>
</evidence>
<accession>A0A0V1PQA7</accession>
<evidence type="ECO:0000259" key="1">
    <source>
        <dbReference type="Pfam" id="PF12697"/>
    </source>
</evidence>
<dbReference type="InterPro" id="IPR000073">
    <property type="entry name" value="AB_hydrolase_1"/>
</dbReference>
<dbReference type="PANTHER" id="PTHR43798">
    <property type="entry name" value="MONOACYLGLYCEROL LIPASE"/>
    <property type="match status" value="1"/>
</dbReference>
<dbReference type="OrthoDB" id="8119704at2759"/>
<dbReference type="SUPFAM" id="SSF53474">
    <property type="entry name" value="alpha/beta-Hydrolases"/>
    <property type="match status" value="1"/>
</dbReference>
<keyword evidence="3" id="KW-1185">Reference proteome</keyword>
<protein>
    <recommendedName>
        <fullName evidence="1">AB hydrolase-1 domain-containing protein</fullName>
    </recommendedName>
</protein>